<feature type="domain" description="DUF6532" evidence="1">
    <location>
        <begin position="71"/>
        <end position="268"/>
    </location>
</feature>
<evidence type="ECO:0000313" key="3">
    <source>
        <dbReference type="Proteomes" id="UP001215280"/>
    </source>
</evidence>
<reference evidence="2" key="1">
    <citation type="submission" date="2023-03" db="EMBL/GenBank/DDBJ databases">
        <title>Massive genome expansion in bonnet fungi (Mycena s.s.) driven by repeated elements and novel gene families across ecological guilds.</title>
        <authorList>
            <consortium name="Lawrence Berkeley National Laboratory"/>
            <person name="Harder C.B."/>
            <person name="Miyauchi S."/>
            <person name="Viragh M."/>
            <person name="Kuo A."/>
            <person name="Thoen E."/>
            <person name="Andreopoulos B."/>
            <person name="Lu D."/>
            <person name="Skrede I."/>
            <person name="Drula E."/>
            <person name="Henrissat B."/>
            <person name="Morin E."/>
            <person name="Kohler A."/>
            <person name="Barry K."/>
            <person name="LaButti K."/>
            <person name="Morin E."/>
            <person name="Salamov A."/>
            <person name="Lipzen A."/>
            <person name="Mereny Z."/>
            <person name="Hegedus B."/>
            <person name="Baldrian P."/>
            <person name="Stursova M."/>
            <person name="Weitz H."/>
            <person name="Taylor A."/>
            <person name="Grigoriev I.V."/>
            <person name="Nagy L.G."/>
            <person name="Martin F."/>
            <person name="Kauserud H."/>
        </authorList>
    </citation>
    <scope>NUCLEOTIDE SEQUENCE</scope>
    <source>
        <strain evidence="2">CBHHK188m</strain>
    </source>
</reference>
<dbReference type="Pfam" id="PF20149">
    <property type="entry name" value="DUF6532"/>
    <property type="match status" value="1"/>
</dbReference>
<accession>A0AAD7NCP2</accession>
<dbReference type="InterPro" id="IPR045341">
    <property type="entry name" value="DUF6532"/>
</dbReference>
<organism evidence="2 3">
    <name type="scientific">Mycena maculata</name>
    <dbReference type="NCBI Taxonomy" id="230809"/>
    <lineage>
        <taxon>Eukaryota</taxon>
        <taxon>Fungi</taxon>
        <taxon>Dikarya</taxon>
        <taxon>Basidiomycota</taxon>
        <taxon>Agaricomycotina</taxon>
        <taxon>Agaricomycetes</taxon>
        <taxon>Agaricomycetidae</taxon>
        <taxon>Agaricales</taxon>
        <taxon>Marasmiineae</taxon>
        <taxon>Mycenaceae</taxon>
        <taxon>Mycena</taxon>
    </lineage>
</organism>
<protein>
    <recommendedName>
        <fullName evidence="1">DUF6532 domain-containing protein</fullName>
    </recommendedName>
</protein>
<comment type="caution">
    <text evidence="2">The sequence shown here is derived from an EMBL/GenBank/DDBJ whole genome shotgun (WGS) entry which is preliminary data.</text>
</comment>
<dbReference type="AlphaFoldDB" id="A0AAD7NCP2"/>
<dbReference type="Proteomes" id="UP001215280">
    <property type="component" value="Unassembled WGS sequence"/>
</dbReference>
<evidence type="ECO:0000313" key="2">
    <source>
        <dbReference type="EMBL" id="KAJ7755300.1"/>
    </source>
</evidence>
<dbReference type="EMBL" id="JARJLG010000064">
    <property type="protein sequence ID" value="KAJ7755300.1"/>
    <property type="molecule type" value="Genomic_DNA"/>
</dbReference>
<proteinExistence type="predicted"/>
<name>A0AAD7NCP2_9AGAR</name>
<evidence type="ECO:0000259" key="1">
    <source>
        <dbReference type="Pfam" id="PF20149"/>
    </source>
</evidence>
<gene>
    <name evidence="2" type="ORF">DFH07DRAFT_1028195</name>
</gene>
<keyword evidence="3" id="KW-1185">Reference proteome</keyword>
<sequence length="319" mass="35783">MTPDYSLCCEKPLTPRPNFIGLVLTRHITGSENQLARKKRRGRTQTSRSIQEIAAPRQRIVKATFPFIQKCVATRIPWPAGSPSGDPTVDDNDFAAIIDYSWDAGIASLHLDPTDFKDCTEEEDKLMCSHISQVRGSLVTAVDALLPTAYGFVPLETLADPTPEKITETLEANRKLDPKQPIDISTMCRHPIFQKLLNIIFFAKKGLNRCSFYFDGMDLLPLETLGLMMDAIICGINRWKTGEHVVINFSAEVYTPVHEDCMKFLEAWVKEYASELQPVDLAAELQSQMLTKACGPSKAPTEVAPIRREMFPMDLFSQT</sequence>